<evidence type="ECO:0000313" key="3">
    <source>
        <dbReference type="Proteomes" id="UP000028709"/>
    </source>
</evidence>
<evidence type="ECO:0000313" key="2">
    <source>
        <dbReference type="EMBL" id="KFF30325.1"/>
    </source>
</evidence>
<feature type="transmembrane region" description="Helical" evidence="1">
    <location>
        <begin position="32"/>
        <end position="51"/>
    </location>
</feature>
<dbReference type="SUPFAM" id="SSF46894">
    <property type="entry name" value="C-terminal effector domain of the bipartite response regulators"/>
    <property type="match status" value="1"/>
</dbReference>
<dbReference type="EMBL" id="JPRJ01000001">
    <property type="protein sequence ID" value="KFF30325.1"/>
    <property type="molecule type" value="Genomic_DNA"/>
</dbReference>
<feature type="transmembrane region" description="Helical" evidence="1">
    <location>
        <begin position="136"/>
        <end position="155"/>
    </location>
</feature>
<keyword evidence="1" id="KW-1133">Transmembrane helix</keyword>
<sequence>MISRMFSNPLNNNLEEANDDFDSHFLELIHRYILFLFFLFLFYSIFTVFFWGDVVSSALLILITFFFAFLMGIKGKINSFYGVLKTSITVVLIVLTFIVSFYDNYTSKIAGVEYFYFSILFALPFFFNYKEDYYSILLIVFIIAFNFIGCLYWDLDFLPKSKFMKNDDFKIVQLINIIFVITKFLMDMFFLHQKDKLIYGLIEEKRIKDSIIEDLVKANNELMERQIVTNNLTEDNISEILELAENGSPIFLERFKIYFPDFIPNILKINSDLISSELNICALMRLNFDTKKIALCTNSSVRAIESRKYRIRKKLGIPSHTNINNFILKI</sequence>
<feature type="transmembrane region" description="Helical" evidence="1">
    <location>
        <begin position="114"/>
        <end position="129"/>
    </location>
</feature>
<dbReference type="GO" id="GO:0003677">
    <property type="term" value="F:DNA binding"/>
    <property type="evidence" value="ECO:0007669"/>
    <property type="project" value="InterPro"/>
</dbReference>
<dbReference type="eggNOG" id="COG2197">
    <property type="taxonomic scope" value="Bacteria"/>
</dbReference>
<feature type="transmembrane region" description="Helical" evidence="1">
    <location>
        <begin position="171"/>
        <end position="191"/>
    </location>
</feature>
<comment type="caution">
    <text evidence="2">The sequence shown here is derived from an EMBL/GenBank/DDBJ whole genome shotgun (WGS) entry which is preliminary data.</text>
</comment>
<dbReference type="InterPro" id="IPR016032">
    <property type="entry name" value="Sig_transdc_resp-reg_C-effctor"/>
</dbReference>
<accession>A0A086BN11</accession>
<dbReference type="GO" id="GO:0006355">
    <property type="term" value="P:regulation of DNA-templated transcription"/>
    <property type="evidence" value="ECO:0007669"/>
    <property type="project" value="InterPro"/>
</dbReference>
<evidence type="ECO:0000256" key="1">
    <source>
        <dbReference type="SAM" id="Phobius"/>
    </source>
</evidence>
<dbReference type="AlphaFoldDB" id="A0A086BN11"/>
<organism evidence="2 3">
    <name type="scientific">Chryseobacterium piperi</name>
    <dbReference type="NCBI Taxonomy" id="558152"/>
    <lineage>
        <taxon>Bacteria</taxon>
        <taxon>Pseudomonadati</taxon>
        <taxon>Bacteroidota</taxon>
        <taxon>Flavobacteriia</taxon>
        <taxon>Flavobacteriales</taxon>
        <taxon>Weeksellaceae</taxon>
        <taxon>Chryseobacterium group</taxon>
        <taxon>Chryseobacterium</taxon>
    </lineage>
</organism>
<dbReference type="STRING" id="558152.IQ37_00660"/>
<proteinExistence type="predicted"/>
<feature type="transmembrane region" description="Helical" evidence="1">
    <location>
        <begin position="57"/>
        <end position="73"/>
    </location>
</feature>
<reference evidence="2 3" key="1">
    <citation type="submission" date="2014-07" db="EMBL/GenBank/DDBJ databases">
        <title>Genome of Chryseobacterium piperi CTM.</title>
        <authorList>
            <person name="Pipes S.E."/>
            <person name="Stropko S.J."/>
            <person name="Newman J.D."/>
        </authorList>
    </citation>
    <scope>NUCLEOTIDE SEQUENCE [LARGE SCALE GENOMIC DNA]</scope>
    <source>
        <strain evidence="2 3">CTM</strain>
    </source>
</reference>
<dbReference type="Proteomes" id="UP000028709">
    <property type="component" value="Unassembled WGS sequence"/>
</dbReference>
<protein>
    <submittedName>
        <fullName evidence="2">Two component regulator three Y domain-containing protein</fullName>
    </submittedName>
</protein>
<feature type="transmembrane region" description="Helical" evidence="1">
    <location>
        <begin position="80"/>
        <end position="102"/>
    </location>
</feature>
<name>A0A086BN11_9FLAO</name>
<keyword evidence="1" id="KW-0812">Transmembrane</keyword>
<keyword evidence="3" id="KW-1185">Reference proteome</keyword>
<gene>
    <name evidence="2" type="ORF">IQ37_00660</name>
</gene>
<keyword evidence="1" id="KW-0472">Membrane</keyword>